<keyword evidence="2" id="KW-1185">Reference proteome</keyword>
<sequence length="75" mass="8803">MAIWFISEIFKSKTYKLRLVRPTSPEKRKDLELIQLVEKPGGEPGFFHLGAILFTSRCLPWLKNKSLRLLQNLFL</sequence>
<protein>
    <submittedName>
        <fullName evidence="1">Uncharacterized protein</fullName>
    </submittedName>
</protein>
<reference evidence="2" key="1">
    <citation type="submission" date="2016-10" db="EMBL/GenBank/DDBJ databases">
        <authorList>
            <person name="Varghese N."/>
            <person name="Submissions S."/>
        </authorList>
    </citation>
    <scope>NUCLEOTIDE SEQUENCE [LARGE SCALE GENOMIC DNA]</scope>
    <source>
        <strain evidence="2">DSM 17298</strain>
    </source>
</reference>
<accession>A0A1H5YKD5</accession>
<dbReference type="EMBL" id="FNVR01000019">
    <property type="protein sequence ID" value="SEG24075.1"/>
    <property type="molecule type" value="Genomic_DNA"/>
</dbReference>
<proteinExistence type="predicted"/>
<gene>
    <name evidence="1" type="ORF">SAMN03080598_03046</name>
</gene>
<dbReference type="Proteomes" id="UP000236736">
    <property type="component" value="Unassembled WGS sequence"/>
</dbReference>
<dbReference type="AlphaFoldDB" id="A0A1H5YKD5"/>
<evidence type="ECO:0000313" key="2">
    <source>
        <dbReference type="Proteomes" id="UP000236736"/>
    </source>
</evidence>
<organism evidence="1 2">
    <name type="scientific">Algoriphagus boritolerans DSM 17298 = JCM 18970</name>
    <dbReference type="NCBI Taxonomy" id="1120964"/>
    <lineage>
        <taxon>Bacteria</taxon>
        <taxon>Pseudomonadati</taxon>
        <taxon>Bacteroidota</taxon>
        <taxon>Cytophagia</taxon>
        <taxon>Cytophagales</taxon>
        <taxon>Cyclobacteriaceae</taxon>
        <taxon>Algoriphagus</taxon>
    </lineage>
</organism>
<dbReference type="STRING" id="1120964.GCA_001313265_03482"/>
<evidence type="ECO:0000313" key="1">
    <source>
        <dbReference type="EMBL" id="SEG24075.1"/>
    </source>
</evidence>
<name>A0A1H5YKD5_9BACT</name>